<feature type="non-terminal residue" evidence="2">
    <location>
        <position position="185"/>
    </location>
</feature>
<feature type="domain" description="Mur ligase central" evidence="1">
    <location>
        <begin position="114"/>
        <end position="156"/>
    </location>
</feature>
<dbReference type="InterPro" id="IPR013221">
    <property type="entry name" value="Mur_ligase_cen"/>
</dbReference>
<dbReference type="GO" id="GO:0005524">
    <property type="term" value="F:ATP binding"/>
    <property type="evidence" value="ECO:0007669"/>
    <property type="project" value="InterPro"/>
</dbReference>
<dbReference type="Gene3D" id="3.40.1390.10">
    <property type="entry name" value="MurE/MurF, N-terminal domain"/>
    <property type="match status" value="1"/>
</dbReference>
<dbReference type="SUPFAM" id="SSF53623">
    <property type="entry name" value="MurD-like peptide ligases, catalytic domain"/>
    <property type="match status" value="1"/>
</dbReference>
<dbReference type="InterPro" id="IPR036565">
    <property type="entry name" value="Mur-like_cat_sf"/>
</dbReference>
<keyword evidence="2" id="KW-0436">Ligase</keyword>
<dbReference type="PANTHER" id="PTHR23135">
    <property type="entry name" value="MUR LIGASE FAMILY MEMBER"/>
    <property type="match status" value="1"/>
</dbReference>
<dbReference type="EMBL" id="SHBI01000028">
    <property type="protein sequence ID" value="RZO19856.1"/>
    <property type="molecule type" value="Genomic_DNA"/>
</dbReference>
<reference evidence="2 3" key="1">
    <citation type="submission" date="2019-02" db="EMBL/GenBank/DDBJ databases">
        <title>Prokaryotic population dynamics and viral predation in marine succession experiment using metagenomics: the confinement effect.</title>
        <authorList>
            <person name="Haro-Moreno J.M."/>
            <person name="Rodriguez-Valera F."/>
            <person name="Lopez-Perez M."/>
        </authorList>
    </citation>
    <scope>NUCLEOTIDE SEQUENCE [LARGE SCALE GENOMIC DNA]</scope>
    <source>
        <strain evidence="2">MED-G163</strain>
    </source>
</reference>
<evidence type="ECO:0000259" key="1">
    <source>
        <dbReference type="Pfam" id="PF08245"/>
    </source>
</evidence>
<organism evidence="2 3">
    <name type="scientific">SAR86 cluster bacterium</name>
    <dbReference type="NCBI Taxonomy" id="2030880"/>
    <lineage>
        <taxon>Bacteria</taxon>
        <taxon>Pseudomonadati</taxon>
        <taxon>Pseudomonadota</taxon>
        <taxon>Gammaproteobacteria</taxon>
        <taxon>SAR86 cluster</taxon>
    </lineage>
</organism>
<dbReference type="InterPro" id="IPR035911">
    <property type="entry name" value="MurE/MurF_N"/>
</dbReference>
<accession>A0A520MF53</accession>
<proteinExistence type="predicted"/>
<sequence length="185" mass="21194">MNKLEEILGITLLPGTIISNATNSTKKVKKNSIFFGLQGTNTHGSKYIKEAMDLGASVAVHNDVNYKYSSDNVFYIDDLEEINEYLLKDKIYYFLEELYKVYGLKDNNNFYAFTGTNGKTSSAYLCHQILTNEGFNSLYIGTIGTQYKNQETNQSIFKKTTPDIFELFEIFNFYNFQDSISICLE</sequence>
<name>A0A520MF53_9GAMM</name>
<dbReference type="GO" id="GO:0016881">
    <property type="term" value="F:acid-amino acid ligase activity"/>
    <property type="evidence" value="ECO:0007669"/>
    <property type="project" value="InterPro"/>
</dbReference>
<comment type="caution">
    <text evidence="2">The sequence shown here is derived from an EMBL/GenBank/DDBJ whole genome shotgun (WGS) entry which is preliminary data.</text>
</comment>
<gene>
    <name evidence="2" type="ORF">EVA96_03375</name>
</gene>
<dbReference type="Pfam" id="PF08245">
    <property type="entry name" value="Mur_ligase_M"/>
    <property type="match status" value="1"/>
</dbReference>
<protein>
    <submittedName>
        <fullName evidence="2">UDP-N-acetylmuramoylalanyl-D-glutamate--2, 6-diaminopimelate ligase</fullName>
    </submittedName>
</protein>
<dbReference type="Proteomes" id="UP000315782">
    <property type="component" value="Unassembled WGS sequence"/>
</dbReference>
<dbReference type="Gene3D" id="3.40.1190.10">
    <property type="entry name" value="Mur-like, catalytic domain"/>
    <property type="match status" value="1"/>
</dbReference>
<dbReference type="SUPFAM" id="SSF63418">
    <property type="entry name" value="MurE/MurF N-terminal domain"/>
    <property type="match status" value="1"/>
</dbReference>
<evidence type="ECO:0000313" key="3">
    <source>
        <dbReference type="Proteomes" id="UP000315782"/>
    </source>
</evidence>
<dbReference type="AlphaFoldDB" id="A0A520MF53"/>
<dbReference type="PANTHER" id="PTHR23135:SF4">
    <property type="entry name" value="UDP-N-ACETYLMURAMOYL-L-ALANYL-D-GLUTAMATE--2,6-DIAMINOPIMELATE LIGASE MURE HOMOLOG, CHLOROPLASTIC"/>
    <property type="match status" value="1"/>
</dbReference>
<evidence type="ECO:0000313" key="2">
    <source>
        <dbReference type="EMBL" id="RZO19856.1"/>
    </source>
</evidence>